<dbReference type="Proteomes" id="UP000245430">
    <property type="component" value="Unassembled WGS sequence"/>
</dbReference>
<dbReference type="EMBL" id="QGGP01000013">
    <property type="protein sequence ID" value="PWK16986.1"/>
    <property type="molecule type" value="Genomic_DNA"/>
</dbReference>
<organism evidence="1 2">
    <name type="scientific">Xanthomarina spongicola</name>
    <dbReference type="NCBI Taxonomy" id="570520"/>
    <lineage>
        <taxon>Bacteria</taxon>
        <taxon>Pseudomonadati</taxon>
        <taxon>Bacteroidota</taxon>
        <taxon>Flavobacteriia</taxon>
        <taxon>Flavobacteriales</taxon>
        <taxon>Flavobacteriaceae</taxon>
        <taxon>Xanthomarina</taxon>
    </lineage>
</organism>
<keyword evidence="2" id="KW-1185">Reference proteome</keyword>
<comment type="caution">
    <text evidence="1">The sequence shown here is derived from an EMBL/GenBank/DDBJ whole genome shotgun (WGS) entry which is preliminary data.</text>
</comment>
<accession>A0A316DH46</accession>
<evidence type="ECO:0000313" key="1">
    <source>
        <dbReference type="EMBL" id="PWK16986.1"/>
    </source>
</evidence>
<name>A0A316DH46_9FLAO</name>
<dbReference type="AlphaFoldDB" id="A0A316DH46"/>
<reference evidence="1 2" key="1">
    <citation type="submission" date="2018-05" db="EMBL/GenBank/DDBJ databases">
        <title>Genomic Encyclopedia of Archaeal and Bacterial Type Strains, Phase II (KMG-II): from individual species to whole genera.</title>
        <authorList>
            <person name="Goeker M."/>
        </authorList>
    </citation>
    <scope>NUCLEOTIDE SEQUENCE [LARGE SCALE GENOMIC DNA]</scope>
    <source>
        <strain evidence="1 2">DSM 22637</strain>
    </source>
</reference>
<protein>
    <submittedName>
        <fullName evidence="1">Uncharacterized protein</fullName>
    </submittedName>
</protein>
<sequence length="82" mass="9722">MNTENTFWLGDTILRLDRILAVQHNTNTENELKPSNYVYITLDNANGTTIEVEFNDWEHASDSVQKLKQEWENFLYEQKKSK</sequence>
<gene>
    <name evidence="1" type="ORF">LX78_02913</name>
</gene>
<dbReference type="RefSeq" id="WP_109683487.1">
    <property type="nucleotide sequence ID" value="NZ_QGGP01000013.1"/>
</dbReference>
<proteinExistence type="predicted"/>
<evidence type="ECO:0000313" key="2">
    <source>
        <dbReference type="Proteomes" id="UP000245430"/>
    </source>
</evidence>